<dbReference type="Gene3D" id="1.25.40.420">
    <property type="match status" value="1"/>
</dbReference>
<dbReference type="Gene3D" id="3.30.710.10">
    <property type="entry name" value="Potassium Channel Kv1.1, Chain A"/>
    <property type="match status" value="1"/>
</dbReference>
<proteinExistence type="predicted"/>
<keyword evidence="2" id="KW-0677">Repeat</keyword>
<accession>A0A819V418</accession>
<dbReference type="EMBL" id="CAJOBO010000028">
    <property type="protein sequence ID" value="CAF4103417.1"/>
    <property type="molecule type" value="Genomic_DNA"/>
</dbReference>
<keyword evidence="1" id="KW-0880">Kelch repeat</keyword>
<evidence type="ECO:0000313" key="4">
    <source>
        <dbReference type="EMBL" id="CAF4103417.1"/>
    </source>
</evidence>
<dbReference type="InterPro" id="IPR011333">
    <property type="entry name" value="SKP1/BTB/POZ_sf"/>
</dbReference>
<feature type="domain" description="BTB" evidence="3">
    <location>
        <begin position="124"/>
        <end position="190"/>
    </location>
</feature>
<sequence>MISNNNNNNSSSSTNSDININRLSQSTDCLHQSSYVHFQPFRVSYSIINLKEQFLHSIRSKHNANTYQRFNFVKDSNYNRLSTRKFTENYHLFESKLIKKFFDSNQNVLSKEVLEKMWKSSQFCDLLLIVQGSEYLAHRLVLAMSSQKFKKIFHKHKNDFVTRVHLHHSTHKSLQLILNYLYTNDIVLTIYSIDDILTCAKELDIRKLADLCITYLSRINKRTIFQILDIACKHNLSEVYRLAHKYLIQSIDECIQTKEFIDIAYWMLNQILSDVTIEKRQESLVFDRTLQWLSCNRVSNEDLIFELLNKIRWENLSYISLKEILAINYEILHNPIVEQWLIKKLNDKVNNQVESRREKDRSSQPKAIVCQFFADQTITKSSRGSLSHPFENEQLISTNWVSFMNRSLLTTFKQNKSQSIPPILEQRVYFGYGKRIRAIEYYDPKPNVWKLAKHLRSGRLGCAVVSFDNKLFPVGGYDDIKST</sequence>
<evidence type="ECO:0000313" key="6">
    <source>
        <dbReference type="Proteomes" id="UP000663851"/>
    </source>
</evidence>
<dbReference type="SMART" id="SM00875">
    <property type="entry name" value="BACK"/>
    <property type="match status" value="1"/>
</dbReference>
<protein>
    <recommendedName>
        <fullName evidence="3">BTB domain-containing protein</fullName>
    </recommendedName>
</protein>
<comment type="caution">
    <text evidence="4">The sequence shown here is derived from an EMBL/GenBank/DDBJ whole genome shotgun (WGS) entry which is preliminary data.</text>
</comment>
<dbReference type="InterPro" id="IPR011705">
    <property type="entry name" value="BACK"/>
</dbReference>
<dbReference type="PANTHER" id="PTHR45632">
    <property type="entry name" value="LD33804P"/>
    <property type="match status" value="1"/>
</dbReference>
<dbReference type="PANTHER" id="PTHR45632:SF3">
    <property type="entry name" value="KELCH-LIKE PROTEIN 32"/>
    <property type="match status" value="1"/>
</dbReference>
<dbReference type="EMBL" id="CAJOBR010000178">
    <property type="protein sequence ID" value="CAF4476683.1"/>
    <property type="molecule type" value="Genomic_DNA"/>
</dbReference>
<dbReference type="AlphaFoldDB" id="A0A819V418"/>
<dbReference type="SMART" id="SM00225">
    <property type="entry name" value="BTB"/>
    <property type="match status" value="1"/>
</dbReference>
<dbReference type="InterPro" id="IPR000210">
    <property type="entry name" value="BTB/POZ_dom"/>
</dbReference>
<evidence type="ECO:0000256" key="2">
    <source>
        <dbReference type="ARBA" id="ARBA00022737"/>
    </source>
</evidence>
<evidence type="ECO:0000256" key="1">
    <source>
        <dbReference type="ARBA" id="ARBA00022441"/>
    </source>
</evidence>
<dbReference type="SUPFAM" id="SSF117281">
    <property type="entry name" value="Kelch motif"/>
    <property type="match status" value="1"/>
</dbReference>
<dbReference type="Proteomes" id="UP000663848">
    <property type="component" value="Unassembled WGS sequence"/>
</dbReference>
<evidence type="ECO:0000259" key="3">
    <source>
        <dbReference type="PROSITE" id="PS50097"/>
    </source>
</evidence>
<evidence type="ECO:0000313" key="5">
    <source>
        <dbReference type="EMBL" id="CAF4476683.1"/>
    </source>
</evidence>
<dbReference type="Pfam" id="PF07707">
    <property type="entry name" value="BACK"/>
    <property type="match status" value="1"/>
</dbReference>
<gene>
    <name evidence="4" type="ORF">HFQ381_LOCUS1126</name>
    <name evidence="5" type="ORF">QYT958_LOCUS2682</name>
</gene>
<dbReference type="Gene3D" id="2.120.10.80">
    <property type="entry name" value="Kelch-type beta propeller"/>
    <property type="match status" value="1"/>
</dbReference>
<dbReference type="CDD" id="cd14733">
    <property type="entry name" value="BACK"/>
    <property type="match status" value="1"/>
</dbReference>
<dbReference type="Proteomes" id="UP000663851">
    <property type="component" value="Unassembled WGS sequence"/>
</dbReference>
<name>A0A819V418_9BILA</name>
<dbReference type="InterPro" id="IPR015915">
    <property type="entry name" value="Kelch-typ_b-propeller"/>
</dbReference>
<dbReference type="CDD" id="cd18186">
    <property type="entry name" value="BTB_POZ_ZBTB_KLHL-like"/>
    <property type="match status" value="1"/>
</dbReference>
<organism evidence="4 6">
    <name type="scientific">Rotaria socialis</name>
    <dbReference type="NCBI Taxonomy" id="392032"/>
    <lineage>
        <taxon>Eukaryota</taxon>
        <taxon>Metazoa</taxon>
        <taxon>Spiralia</taxon>
        <taxon>Gnathifera</taxon>
        <taxon>Rotifera</taxon>
        <taxon>Eurotatoria</taxon>
        <taxon>Bdelloidea</taxon>
        <taxon>Philodinida</taxon>
        <taxon>Philodinidae</taxon>
        <taxon>Rotaria</taxon>
    </lineage>
</organism>
<dbReference type="SUPFAM" id="SSF54695">
    <property type="entry name" value="POZ domain"/>
    <property type="match status" value="1"/>
</dbReference>
<dbReference type="Pfam" id="PF00651">
    <property type="entry name" value="BTB"/>
    <property type="match status" value="1"/>
</dbReference>
<reference evidence="4" key="1">
    <citation type="submission" date="2021-02" db="EMBL/GenBank/DDBJ databases">
        <authorList>
            <person name="Nowell W R."/>
        </authorList>
    </citation>
    <scope>NUCLEOTIDE SEQUENCE</scope>
</reference>
<dbReference type="PROSITE" id="PS50097">
    <property type="entry name" value="BTB"/>
    <property type="match status" value="1"/>
</dbReference>